<reference evidence="2 3" key="1">
    <citation type="submission" date="2017-05" db="EMBL/GenBank/DDBJ databases">
        <authorList>
            <person name="Varghese N."/>
            <person name="Submissions S."/>
        </authorList>
    </citation>
    <scope>NUCLEOTIDE SEQUENCE [LARGE SCALE GENOMIC DNA]</scope>
    <source>
        <strain evidence="2 3">DSM 25457</strain>
    </source>
</reference>
<evidence type="ECO:0000256" key="1">
    <source>
        <dbReference type="SAM" id="Phobius"/>
    </source>
</evidence>
<keyword evidence="1" id="KW-0472">Membrane</keyword>
<protein>
    <submittedName>
        <fullName evidence="2">Type II secretory pathway, pseudopilin PulG</fullName>
    </submittedName>
</protein>
<sequence length="188" mass="20291">MICTATSFRTNSNRRHFRRGISLLETVACVAIVATMSTAIVGVMQNSTRVATASRGAVGAPAQARQALRQISDQLHQWDQTDGIQLISGQTIVTGSQKYRYSKQVSSSTKGGYDLVLEDGNGNDLVCVQGTLVDFKIDPIPSGTAPIGIEMRLRLKLNGVLADELRSGELEADVRTQVCFPAQLRAKP</sequence>
<organism evidence="2 3">
    <name type="scientific">Neorhodopirellula lusitana</name>
    <dbReference type="NCBI Taxonomy" id="445327"/>
    <lineage>
        <taxon>Bacteria</taxon>
        <taxon>Pseudomonadati</taxon>
        <taxon>Planctomycetota</taxon>
        <taxon>Planctomycetia</taxon>
        <taxon>Pirellulales</taxon>
        <taxon>Pirellulaceae</taxon>
        <taxon>Neorhodopirellula</taxon>
    </lineage>
</organism>
<name>A0ABY1PR33_9BACT</name>
<feature type="transmembrane region" description="Helical" evidence="1">
    <location>
        <begin position="21"/>
        <end position="44"/>
    </location>
</feature>
<evidence type="ECO:0000313" key="3">
    <source>
        <dbReference type="Proteomes" id="UP001158067"/>
    </source>
</evidence>
<accession>A0ABY1PR33</accession>
<keyword evidence="1" id="KW-0812">Transmembrane</keyword>
<dbReference type="EMBL" id="FXUG01000001">
    <property type="protein sequence ID" value="SMP41945.1"/>
    <property type="molecule type" value="Genomic_DNA"/>
</dbReference>
<gene>
    <name evidence="2" type="ORF">SAMN06265222_101683</name>
</gene>
<dbReference type="RefSeq" id="WP_283430883.1">
    <property type="nucleotide sequence ID" value="NZ_FXUG01000001.1"/>
</dbReference>
<keyword evidence="3" id="KW-1185">Reference proteome</keyword>
<dbReference type="Proteomes" id="UP001158067">
    <property type="component" value="Unassembled WGS sequence"/>
</dbReference>
<proteinExistence type="predicted"/>
<comment type="caution">
    <text evidence="2">The sequence shown here is derived from an EMBL/GenBank/DDBJ whole genome shotgun (WGS) entry which is preliminary data.</text>
</comment>
<evidence type="ECO:0000313" key="2">
    <source>
        <dbReference type="EMBL" id="SMP41945.1"/>
    </source>
</evidence>
<keyword evidence="1" id="KW-1133">Transmembrane helix</keyword>